<evidence type="ECO:0000256" key="7">
    <source>
        <dbReference type="ARBA" id="ARBA00022729"/>
    </source>
</evidence>
<evidence type="ECO:0000256" key="8">
    <source>
        <dbReference type="ARBA" id="ARBA00023157"/>
    </source>
</evidence>
<protein>
    <submittedName>
        <fullName evidence="13">R-spondin 1</fullName>
    </submittedName>
</protein>
<evidence type="ECO:0000256" key="5">
    <source>
        <dbReference type="ARBA" id="ARBA00022674"/>
    </source>
</evidence>
<evidence type="ECO:0000256" key="4">
    <source>
        <dbReference type="ARBA" id="ARBA00022606"/>
    </source>
</evidence>
<evidence type="ECO:0000256" key="3">
    <source>
        <dbReference type="ARBA" id="ARBA00022525"/>
    </source>
</evidence>
<dbReference type="OrthoDB" id="10257656at2759"/>
<dbReference type="PANTHER" id="PTHR46987:SF5">
    <property type="entry name" value="R-SPONDIN-1"/>
    <property type="match status" value="1"/>
</dbReference>
<reference evidence="13" key="2">
    <citation type="submission" date="2025-09" db="UniProtKB">
        <authorList>
            <consortium name="Ensembl"/>
        </authorList>
    </citation>
    <scope>IDENTIFICATION</scope>
</reference>
<dbReference type="InterPro" id="IPR009030">
    <property type="entry name" value="Growth_fac_rcpt_cys_sf"/>
</dbReference>
<dbReference type="InterPro" id="IPR043601">
    <property type="entry name" value="Rspo_Fu-CRD_dom"/>
</dbReference>
<dbReference type="Ensembl" id="ENSLLET00000003395.1">
    <property type="protein sequence ID" value="ENSLLEP00000003238.1"/>
    <property type="gene ID" value="ENSLLEG00000002099.1"/>
</dbReference>
<feature type="domain" description="R-spondin Fu-CRD" evidence="12">
    <location>
        <begin position="41"/>
        <end position="141"/>
    </location>
</feature>
<keyword evidence="7 11" id="KW-0732">Signal</keyword>
<evidence type="ECO:0000256" key="9">
    <source>
        <dbReference type="ARBA" id="ARBA00023180"/>
    </source>
</evidence>
<dbReference type="CDD" id="cd00064">
    <property type="entry name" value="FU"/>
    <property type="match status" value="1"/>
</dbReference>
<evidence type="ECO:0000256" key="11">
    <source>
        <dbReference type="SAM" id="SignalP"/>
    </source>
</evidence>
<evidence type="ECO:0000256" key="1">
    <source>
        <dbReference type="ARBA" id="ARBA00004613"/>
    </source>
</evidence>
<feature type="region of interest" description="Disordered" evidence="10">
    <location>
        <begin position="183"/>
        <end position="259"/>
    </location>
</feature>
<dbReference type="PROSITE" id="PS50092">
    <property type="entry name" value="TSP1"/>
    <property type="match status" value="1"/>
</dbReference>
<dbReference type="Gene3D" id="2.20.100.10">
    <property type="entry name" value="Thrombospondin type-1 (TSP1) repeat"/>
    <property type="match status" value="1"/>
</dbReference>
<dbReference type="InterPro" id="IPR036383">
    <property type="entry name" value="TSP1_rpt_sf"/>
</dbReference>
<organism evidence="13 14">
    <name type="scientific">Leptobrachium leishanense</name>
    <name type="common">Leishan spiny toad</name>
    <dbReference type="NCBI Taxonomy" id="445787"/>
    <lineage>
        <taxon>Eukaryota</taxon>
        <taxon>Metazoa</taxon>
        <taxon>Chordata</taxon>
        <taxon>Craniata</taxon>
        <taxon>Vertebrata</taxon>
        <taxon>Euteleostomi</taxon>
        <taxon>Amphibia</taxon>
        <taxon>Batrachia</taxon>
        <taxon>Anura</taxon>
        <taxon>Pelobatoidea</taxon>
        <taxon>Megophryidae</taxon>
        <taxon>Leptobrachium</taxon>
    </lineage>
</organism>
<dbReference type="InterPro" id="IPR000884">
    <property type="entry name" value="TSP1_rpt"/>
</dbReference>
<dbReference type="SUPFAM" id="SSF82895">
    <property type="entry name" value="TSP-1 type 1 repeat"/>
    <property type="match status" value="1"/>
</dbReference>
<comment type="similarity">
    <text evidence="2">Belongs to the R-spondin family.</text>
</comment>
<dbReference type="Pfam" id="PF15913">
    <property type="entry name" value="Furin-like_2"/>
    <property type="match status" value="1"/>
</dbReference>
<evidence type="ECO:0000259" key="12">
    <source>
        <dbReference type="Pfam" id="PF15913"/>
    </source>
</evidence>
<proteinExistence type="inferred from homology"/>
<dbReference type="SMART" id="SM00261">
    <property type="entry name" value="FU"/>
    <property type="match status" value="2"/>
</dbReference>
<dbReference type="SUPFAM" id="SSF57184">
    <property type="entry name" value="Growth factor receptor domain"/>
    <property type="match status" value="1"/>
</dbReference>
<dbReference type="AlphaFoldDB" id="A0A8C5LWR0"/>
<gene>
    <name evidence="13" type="primary">RSPO1</name>
</gene>
<evidence type="ECO:0000256" key="6">
    <source>
        <dbReference type="ARBA" id="ARBA00022687"/>
    </source>
</evidence>
<feature type="chain" id="PRO_5034474563" evidence="11">
    <location>
        <begin position="20"/>
        <end position="259"/>
    </location>
</feature>
<dbReference type="GeneTree" id="ENSGT00940000158871"/>
<dbReference type="InterPro" id="IPR006212">
    <property type="entry name" value="Furin_repeat"/>
</dbReference>
<keyword evidence="6" id="KW-0879">Wnt signaling pathway</keyword>
<accession>A0A8C5LWR0</accession>
<reference evidence="13" key="1">
    <citation type="submission" date="2025-08" db="UniProtKB">
        <authorList>
            <consortium name="Ensembl"/>
        </authorList>
    </citation>
    <scope>IDENTIFICATION</scope>
</reference>
<keyword evidence="5" id="KW-0358">Heparin-binding</keyword>
<comment type="subcellular location">
    <subcellularLocation>
        <location evidence="1">Secreted</location>
    </subcellularLocation>
</comment>
<dbReference type="Proteomes" id="UP000694569">
    <property type="component" value="Unplaced"/>
</dbReference>
<feature type="compositionally biased region" description="Polar residues" evidence="10">
    <location>
        <begin position="247"/>
        <end position="259"/>
    </location>
</feature>
<keyword evidence="3" id="KW-0964">Secreted</keyword>
<dbReference type="InterPro" id="IPR051514">
    <property type="entry name" value="R-spondin"/>
</dbReference>
<dbReference type="GO" id="GO:0005576">
    <property type="term" value="C:extracellular region"/>
    <property type="evidence" value="ECO:0007669"/>
    <property type="project" value="UniProtKB-SubCell"/>
</dbReference>
<name>A0A8C5LWR0_9ANUR</name>
<dbReference type="GO" id="GO:0008201">
    <property type="term" value="F:heparin binding"/>
    <property type="evidence" value="ECO:0007669"/>
    <property type="project" value="UniProtKB-KW"/>
</dbReference>
<evidence type="ECO:0000313" key="13">
    <source>
        <dbReference type="Ensembl" id="ENSLLEP00000003238.1"/>
    </source>
</evidence>
<evidence type="ECO:0000256" key="10">
    <source>
        <dbReference type="SAM" id="MobiDB-lite"/>
    </source>
</evidence>
<feature type="signal peptide" evidence="11">
    <location>
        <begin position="1"/>
        <end position="19"/>
    </location>
</feature>
<evidence type="ECO:0000256" key="2">
    <source>
        <dbReference type="ARBA" id="ARBA00007308"/>
    </source>
</evidence>
<keyword evidence="14" id="KW-1185">Reference proteome</keyword>
<evidence type="ECO:0000313" key="14">
    <source>
        <dbReference type="Proteomes" id="UP000694569"/>
    </source>
</evidence>
<dbReference type="Gene3D" id="2.10.220.10">
    <property type="entry name" value="Hormone Receptor, Insulin-like Growth Factor Receptor 1, Chain A, domain 2"/>
    <property type="match status" value="1"/>
</dbReference>
<keyword evidence="8" id="KW-1015">Disulfide bond</keyword>
<sequence length="259" mass="29106">MQFGLFAVLVLILMDITDSNRVVKGRRHKRRSTEVNLVCTKGCETCSEFNGCLRCLPKLFMHLERNDIRQTGVCLQSCPEGYYGDRSIEINKCIKCKMNNCETCFSKNFCTKCSEGYYLHKGSCYLTCPEGFVAANGTMECTTAPCEMSEWGAWGPCTKTAKQCGKKKGTEERSRTVLKALLGNTTNCPPTTERRKCTMPKGTCPKREKEKKKDKKDEQGKDKKTRSRSKNNEDGGGSRKRKGQQRMTSVPITPSIPAQ</sequence>
<dbReference type="GO" id="GO:0016055">
    <property type="term" value="P:Wnt signaling pathway"/>
    <property type="evidence" value="ECO:0007669"/>
    <property type="project" value="UniProtKB-KW"/>
</dbReference>
<dbReference type="PANTHER" id="PTHR46987">
    <property type="entry name" value="NEUROHYPOPHYSIAL HORMONES, N-TERMINAL DOMAIN CONTAINING PROTEIN"/>
    <property type="match status" value="1"/>
</dbReference>
<keyword evidence="9" id="KW-0325">Glycoprotein</keyword>
<keyword evidence="4" id="KW-0716">Sensory transduction</keyword>